<evidence type="ECO:0000313" key="9">
    <source>
        <dbReference type="EMBL" id="SHE97430.1"/>
    </source>
</evidence>
<evidence type="ECO:0000256" key="4">
    <source>
        <dbReference type="ARBA" id="ARBA00022679"/>
    </source>
</evidence>
<dbReference type="EMBL" id="FQUM01000003">
    <property type="protein sequence ID" value="SHE97430.1"/>
    <property type="molecule type" value="Genomic_DNA"/>
</dbReference>
<dbReference type="InterPro" id="IPR005835">
    <property type="entry name" value="NTP_transferase_dom"/>
</dbReference>
<dbReference type="NCBIfam" id="TIGR01099">
    <property type="entry name" value="galU"/>
    <property type="match status" value="1"/>
</dbReference>
<dbReference type="GO" id="GO:0006011">
    <property type="term" value="P:UDP-alpha-D-glucose metabolic process"/>
    <property type="evidence" value="ECO:0007669"/>
    <property type="project" value="InterPro"/>
</dbReference>
<dbReference type="OrthoDB" id="9813880at2"/>
<dbReference type="AlphaFoldDB" id="A0A1M4XVH0"/>
<dbReference type="PANTHER" id="PTHR43197:SF1">
    <property type="entry name" value="UTP--GLUCOSE-1-PHOSPHATE URIDYLYLTRANSFERASE"/>
    <property type="match status" value="1"/>
</dbReference>
<evidence type="ECO:0000256" key="3">
    <source>
        <dbReference type="ARBA" id="ARBA00019048"/>
    </source>
</evidence>
<evidence type="ECO:0000313" key="10">
    <source>
        <dbReference type="Proteomes" id="UP000184164"/>
    </source>
</evidence>
<dbReference type="EC" id="2.7.7.9" evidence="2 7"/>
<dbReference type="Proteomes" id="UP000184164">
    <property type="component" value="Unassembled WGS sequence"/>
</dbReference>
<dbReference type="GO" id="GO:0003983">
    <property type="term" value="F:UTP:glucose-1-phosphate uridylyltransferase activity"/>
    <property type="evidence" value="ECO:0007669"/>
    <property type="project" value="UniProtKB-EC"/>
</dbReference>
<name>A0A1M4XVH0_9BACT</name>
<proteinExistence type="inferred from homology"/>
<dbReference type="InterPro" id="IPR029044">
    <property type="entry name" value="Nucleotide-diphossugar_trans"/>
</dbReference>
<dbReference type="CDD" id="cd02541">
    <property type="entry name" value="UGPase_prokaryotic"/>
    <property type="match status" value="1"/>
</dbReference>
<evidence type="ECO:0000256" key="5">
    <source>
        <dbReference type="ARBA" id="ARBA00022695"/>
    </source>
</evidence>
<evidence type="ECO:0000256" key="6">
    <source>
        <dbReference type="ARBA" id="ARBA00048128"/>
    </source>
</evidence>
<dbReference type="STRING" id="1484053.SAMN05444274_103136"/>
<comment type="catalytic activity">
    <reaction evidence="6 7">
        <text>alpha-D-glucose 1-phosphate + UTP + H(+) = UDP-alpha-D-glucose + diphosphate</text>
        <dbReference type="Rhea" id="RHEA:19889"/>
        <dbReference type="ChEBI" id="CHEBI:15378"/>
        <dbReference type="ChEBI" id="CHEBI:33019"/>
        <dbReference type="ChEBI" id="CHEBI:46398"/>
        <dbReference type="ChEBI" id="CHEBI:58601"/>
        <dbReference type="ChEBI" id="CHEBI:58885"/>
        <dbReference type="EC" id="2.7.7.9"/>
    </reaction>
</comment>
<evidence type="ECO:0000256" key="1">
    <source>
        <dbReference type="ARBA" id="ARBA00006890"/>
    </source>
</evidence>
<dbReference type="Gene3D" id="3.90.550.10">
    <property type="entry name" value="Spore Coat Polysaccharide Biosynthesis Protein SpsA, Chain A"/>
    <property type="match status" value="1"/>
</dbReference>
<organism evidence="9 10">
    <name type="scientific">Mariniphaga anaerophila</name>
    <dbReference type="NCBI Taxonomy" id="1484053"/>
    <lineage>
        <taxon>Bacteria</taxon>
        <taxon>Pseudomonadati</taxon>
        <taxon>Bacteroidota</taxon>
        <taxon>Bacteroidia</taxon>
        <taxon>Marinilabiliales</taxon>
        <taxon>Prolixibacteraceae</taxon>
        <taxon>Mariniphaga</taxon>
    </lineage>
</organism>
<keyword evidence="10" id="KW-1185">Reference proteome</keyword>
<keyword evidence="4 7" id="KW-0808">Transferase</keyword>
<comment type="similarity">
    <text evidence="1 7">Belongs to the UDPGP type 2 family.</text>
</comment>
<sequence length="289" mass="32734">MIKKAVIPAAGWGTRFLPITKSQPKEMIPIVDTPVIQYVVEEAVASGITDILMIIGKGKRAIEEHFDRSPQLEESLIAKKQLGLLEQIKKISNLANIHFIWQKEMNGLGDAISYARYHVGREPFAVLLGDTLISGKGAPITKQLIDVYDRYKSSVVALEEVPPENVHRYGVIQGKKLENNVLIAEDFIEKPAKEEAPSNLAIASRYVFTPEIFDYLDETKPGKNNEIQLTDAMREMVKKYAMYGLQFQGTRYDIGNKLDFLKTNIIYGLEHEEIGAPLREWLREFSKKL</sequence>
<dbReference type="PANTHER" id="PTHR43197">
    <property type="entry name" value="UTP--GLUCOSE-1-PHOSPHATE URIDYLYLTRANSFERASE"/>
    <property type="match status" value="1"/>
</dbReference>
<dbReference type="SUPFAM" id="SSF53448">
    <property type="entry name" value="Nucleotide-diphospho-sugar transferases"/>
    <property type="match status" value="1"/>
</dbReference>
<gene>
    <name evidence="9" type="ORF">SAMN05444274_103136</name>
</gene>
<keyword evidence="5 7" id="KW-0548">Nucleotidyltransferase</keyword>
<feature type="domain" description="Nucleotidyl transferase" evidence="8">
    <location>
        <begin position="4"/>
        <end position="264"/>
    </location>
</feature>
<evidence type="ECO:0000256" key="2">
    <source>
        <dbReference type="ARBA" id="ARBA00012415"/>
    </source>
</evidence>
<evidence type="ECO:0000256" key="7">
    <source>
        <dbReference type="RuleBase" id="RU361259"/>
    </source>
</evidence>
<dbReference type="Pfam" id="PF00483">
    <property type="entry name" value="NTP_transferase"/>
    <property type="match status" value="1"/>
</dbReference>
<evidence type="ECO:0000259" key="8">
    <source>
        <dbReference type="Pfam" id="PF00483"/>
    </source>
</evidence>
<dbReference type="RefSeq" id="WP_073000139.1">
    <property type="nucleotide sequence ID" value="NZ_FQUM01000003.1"/>
</dbReference>
<dbReference type="InterPro" id="IPR005771">
    <property type="entry name" value="GalU_uridylyltTrfase_bac/arc"/>
</dbReference>
<accession>A0A1M4XVH0</accession>
<reference evidence="9 10" key="1">
    <citation type="submission" date="2016-11" db="EMBL/GenBank/DDBJ databases">
        <authorList>
            <person name="Jaros S."/>
            <person name="Januszkiewicz K."/>
            <person name="Wedrychowicz H."/>
        </authorList>
    </citation>
    <scope>NUCLEOTIDE SEQUENCE [LARGE SCALE GENOMIC DNA]</scope>
    <source>
        <strain evidence="9 10">DSM 26910</strain>
    </source>
</reference>
<protein>
    <recommendedName>
        <fullName evidence="3 7">UTP--glucose-1-phosphate uridylyltransferase</fullName>
        <ecNumber evidence="2 7">2.7.7.9</ecNumber>
    </recommendedName>
    <alternativeName>
        <fullName evidence="7">UDP-glucose pyrophosphorylase</fullName>
    </alternativeName>
</protein>